<accession>A0A7G7WXM2</accession>
<dbReference type="Proteomes" id="UP000515832">
    <property type="component" value="Segment"/>
</dbReference>
<evidence type="ECO:0000313" key="2">
    <source>
        <dbReference type="Proteomes" id="UP000515832"/>
    </source>
</evidence>
<gene>
    <name evidence="1" type="ORF">P9VFCI_131</name>
</gene>
<protein>
    <submittedName>
        <fullName evidence="1">Uncharacterized protein</fullName>
    </submittedName>
</protein>
<name>A0A7G7WXM2_9CAUD</name>
<reference evidence="1 2" key="1">
    <citation type="submission" date="2020-07" db="EMBL/GenBank/DDBJ databases">
        <title>Complete genome sequence of Rhizobium leguminosarum bacteriophage vB_RlegM_P9VFCI.</title>
        <authorList>
            <person name="Gunathilake D."/>
            <person name="Bhat S."/>
            <person name="Yost C.K."/>
            <person name="Hynes M.F."/>
        </authorList>
    </citation>
    <scope>NUCLEOTIDE SEQUENCE [LARGE SCALE GENOMIC DNA]</scope>
</reference>
<sequence>MKIEIEVEIRNGLMTSRKFRGTVDSYVHVKQTDESYVGAIVLVTKEFMKDEWKIISPPELQCYPLEDLTVIGYDDVVDVAVIPN</sequence>
<dbReference type="EMBL" id="MT778839">
    <property type="protein sequence ID" value="QNH71966.1"/>
    <property type="molecule type" value="Genomic_DNA"/>
</dbReference>
<evidence type="ECO:0000313" key="1">
    <source>
        <dbReference type="EMBL" id="QNH71966.1"/>
    </source>
</evidence>
<keyword evidence="2" id="KW-1185">Reference proteome</keyword>
<proteinExistence type="predicted"/>
<organism evidence="1 2">
    <name type="scientific">Rhizobium phage P9VFCI</name>
    <dbReference type="NCBI Taxonomy" id="2763531"/>
    <lineage>
        <taxon>Viruses</taxon>
        <taxon>Duplodnaviria</taxon>
        <taxon>Heunggongvirae</taxon>
        <taxon>Uroviricota</taxon>
        <taxon>Caudoviricetes</taxon>
        <taxon>Pootjesviridae</taxon>
        <taxon>Innesvirus</taxon>
        <taxon>Innesvirus P9VFCI</taxon>
    </lineage>
</organism>